<name>A0A0E9XF38_ANGAN</name>
<feature type="region of interest" description="Disordered" evidence="1">
    <location>
        <begin position="1"/>
        <end position="58"/>
    </location>
</feature>
<reference evidence="2" key="1">
    <citation type="submission" date="2014-11" db="EMBL/GenBank/DDBJ databases">
        <authorList>
            <person name="Amaro Gonzalez C."/>
        </authorList>
    </citation>
    <scope>NUCLEOTIDE SEQUENCE</scope>
</reference>
<evidence type="ECO:0000256" key="1">
    <source>
        <dbReference type="SAM" id="MobiDB-lite"/>
    </source>
</evidence>
<dbReference type="AlphaFoldDB" id="A0A0E9XF38"/>
<proteinExistence type="predicted"/>
<evidence type="ECO:0000313" key="2">
    <source>
        <dbReference type="EMBL" id="JAI01082.1"/>
    </source>
</evidence>
<accession>A0A0E9XF38</accession>
<reference evidence="2" key="2">
    <citation type="journal article" date="2015" name="Fish Shellfish Immunol.">
        <title>Early steps in the European eel (Anguilla anguilla)-Vibrio vulnificus interaction in the gills: Role of the RtxA13 toxin.</title>
        <authorList>
            <person name="Callol A."/>
            <person name="Pajuelo D."/>
            <person name="Ebbesson L."/>
            <person name="Teles M."/>
            <person name="MacKenzie S."/>
            <person name="Amaro C."/>
        </authorList>
    </citation>
    <scope>NUCLEOTIDE SEQUENCE</scope>
</reference>
<organism evidence="2">
    <name type="scientific">Anguilla anguilla</name>
    <name type="common">European freshwater eel</name>
    <name type="synonym">Muraena anguilla</name>
    <dbReference type="NCBI Taxonomy" id="7936"/>
    <lineage>
        <taxon>Eukaryota</taxon>
        <taxon>Metazoa</taxon>
        <taxon>Chordata</taxon>
        <taxon>Craniata</taxon>
        <taxon>Vertebrata</taxon>
        <taxon>Euteleostomi</taxon>
        <taxon>Actinopterygii</taxon>
        <taxon>Neopterygii</taxon>
        <taxon>Teleostei</taxon>
        <taxon>Anguilliformes</taxon>
        <taxon>Anguillidae</taxon>
        <taxon>Anguilla</taxon>
    </lineage>
</organism>
<sequence length="58" mass="6232">MRGRDVDGGGPVLPFPTESIHPPNTPQVANTKSCVSPPPTEMKPKHSSFEALNVKVHN</sequence>
<protein>
    <submittedName>
        <fullName evidence="2">Uncharacterized protein</fullName>
    </submittedName>
</protein>
<dbReference type="EMBL" id="GBXM01007496">
    <property type="protein sequence ID" value="JAI01082.1"/>
    <property type="molecule type" value="Transcribed_RNA"/>
</dbReference>